<evidence type="ECO:0000313" key="5">
    <source>
        <dbReference type="Proteomes" id="UP000465112"/>
    </source>
</evidence>
<organism evidence="4 5">
    <name type="scientific">Perca fluviatilis</name>
    <name type="common">European perch</name>
    <dbReference type="NCBI Taxonomy" id="8168"/>
    <lineage>
        <taxon>Eukaryota</taxon>
        <taxon>Metazoa</taxon>
        <taxon>Chordata</taxon>
        <taxon>Craniata</taxon>
        <taxon>Vertebrata</taxon>
        <taxon>Euteleostomi</taxon>
        <taxon>Actinopterygii</taxon>
        <taxon>Neopterygii</taxon>
        <taxon>Teleostei</taxon>
        <taxon>Neoteleostei</taxon>
        <taxon>Acanthomorphata</taxon>
        <taxon>Eupercaria</taxon>
        <taxon>Perciformes</taxon>
        <taxon>Percoidei</taxon>
        <taxon>Percidae</taxon>
        <taxon>Percinae</taxon>
        <taxon>Perca</taxon>
    </lineage>
</organism>
<comment type="caution">
    <text evidence="4">The sequence shown here is derived from an EMBL/GenBank/DDBJ whole genome shotgun (WGS) entry which is preliminary data.</text>
</comment>
<dbReference type="Pfam" id="PF20886">
    <property type="entry name" value="PWP3A-B_C"/>
    <property type="match status" value="1"/>
</dbReference>
<proteinExistence type="predicted"/>
<sequence length="569" mass="64663">MKGRSRKPRKREPKKTPREKVTSDTVSSEVTEESNAVSGSDVVIVSQSTASSLPSTPKRDRGQAQEARLTSTPVHSSSVDTWSNISRSPPGTKQAELEYANHANQFKTSEVDSPCCQLKSQSRRKRANASQSRQVRKRVRNEQTQTCRRTNGLPAKCQRGRTRKVETGFLQEDTTTRSSERSRPRFELETTDAAEQEDQSLLSSDLSIELSHHEEQLPSLSFQEDEGSADEDEEELPSFLMQVDKKPPSITEGAFVWCKFRNYPFWPALVKSVNRKQKKASVMFIDDPFIHKKGFTVALKTLKPFDCEEANDLVYKAKEKYASAIEWSLELITDYRIRIACGSFSGSFIEYFAHDMSYPVRRQYPQAASERLTIASDATMESLCDDPKEDGFSKQQEEVRKSSKRLLPDRSLAAYNRANEKLVHFIVKQRMVEGRLLAVIHGQQQSRWLHSFLSASRKPGVNIYLADDQQLDQVYLYLNELYATAVAATPCLPKLAFMEHVPFILDVLLPEAITYAIAGVDNVPVKKAEEKYLKGRCISNRERQEFERWSDMKIKHQNTSPALVSDPIS</sequence>
<feature type="compositionally biased region" description="Basic and acidic residues" evidence="1">
    <location>
        <begin position="174"/>
        <end position="188"/>
    </location>
</feature>
<dbReference type="CDD" id="cd06080">
    <property type="entry name" value="PWWP_MUM1-like"/>
    <property type="match status" value="1"/>
</dbReference>
<evidence type="ECO:0000313" key="4">
    <source>
        <dbReference type="EMBL" id="KAF1393020.1"/>
    </source>
</evidence>
<dbReference type="Pfam" id="PF20884">
    <property type="entry name" value="MUM1-like_PWWP"/>
    <property type="match status" value="1"/>
</dbReference>
<feature type="domain" description="PWWP" evidence="3">
    <location>
        <begin position="408"/>
        <end position="548"/>
    </location>
</feature>
<dbReference type="PANTHER" id="PTHR31333">
    <property type="entry name" value="PWWP DOMAIN-CONTAINING DNA REPAIR FACTOR 3 FAMILY MEMBER"/>
    <property type="match status" value="1"/>
</dbReference>
<feature type="compositionally biased region" description="Polar residues" evidence="1">
    <location>
        <begin position="45"/>
        <end position="55"/>
    </location>
</feature>
<dbReference type="InterPro" id="IPR040263">
    <property type="entry name" value="PWP3A_3B_4"/>
</dbReference>
<dbReference type="AlphaFoldDB" id="A0A6A5FFF1"/>
<accession>A0A6A5FFF1</accession>
<dbReference type="Gene3D" id="2.30.30.140">
    <property type="match status" value="1"/>
</dbReference>
<keyword evidence="5" id="KW-1185">Reference proteome</keyword>
<feature type="region of interest" description="Disordered" evidence="1">
    <location>
        <begin position="215"/>
        <end position="235"/>
    </location>
</feature>
<dbReference type="EMBL" id="VHII01000003">
    <property type="protein sequence ID" value="KAF1393020.1"/>
    <property type="molecule type" value="Genomic_DNA"/>
</dbReference>
<evidence type="ECO:0000256" key="1">
    <source>
        <dbReference type="SAM" id="MobiDB-lite"/>
    </source>
</evidence>
<dbReference type="OrthoDB" id="10013064at2759"/>
<feature type="compositionally biased region" description="Polar residues" evidence="1">
    <location>
        <begin position="68"/>
        <end position="91"/>
    </location>
</feature>
<gene>
    <name evidence="4" type="ORF">PFLUV_G00034060</name>
</gene>
<feature type="compositionally biased region" description="Acidic residues" evidence="1">
    <location>
        <begin position="189"/>
        <end position="198"/>
    </location>
</feature>
<protein>
    <submittedName>
        <fullName evidence="4">Uncharacterized protein</fullName>
    </submittedName>
</protein>
<feature type="compositionally biased region" description="Acidic residues" evidence="1">
    <location>
        <begin position="223"/>
        <end position="235"/>
    </location>
</feature>
<feature type="region of interest" description="Disordered" evidence="1">
    <location>
        <begin position="167"/>
        <end position="201"/>
    </location>
</feature>
<dbReference type="PANTHER" id="PTHR31333:SF6">
    <property type="entry name" value="MUM1 LIKE 1"/>
    <property type="match status" value="1"/>
</dbReference>
<reference evidence="4 5" key="1">
    <citation type="submission" date="2019-06" db="EMBL/GenBank/DDBJ databases">
        <title>A chromosome-scale genome assembly of the European perch, Perca fluviatilis.</title>
        <authorList>
            <person name="Roques C."/>
            <person name="Zahm M."/>
            <person name="Cabau C."/>
            <person name="Klopp C."/>
            <person name="Bouchez O."/>
            <person name="Donnadieu C."/>
            <person name="Kuhl H."/>
            <person name="Gislard M."/>
            <person name="Guendouz S."/>
            <person name="Journot L."/>
            <person name="Haffray P."/>
            <person name="Bestin A."/>
            <person name="Morvezen R."/>
            <person name="Feron R."/>
            <person name="Wen M."/>
            <person name="Jouanno E."/>
            <person name="Herpin A."/>
            <person name="Schartl M."/>
            <person name="Postlethwait J."/>
            <person name="Schaerlinger B."/>
            <person name="Chardard D."/>
            <person name="Lecocq T."/>
            <person name="Poncet C."/>
            <person name="Jaffrelo L."/>
            <person name="Lampietro C."/>
            <person name="Guiguen Y."/>
        </authorList>
    </citation>
    <scope>NUCLEOTIDE SEQUENCE [LARGE SCALE GENOMIC DNA]</scope>
    <source>
        <tissue evidence="4">Blood</tissue>
    </source>
</reference>
<feature type="region of interest" description="Disordered" evidence="1">
    <location>
        <begin position="1"/>
        <end position="145"/>
    </location>
</feature>
<dbReference type="Gene3D" id="6.10.300.20">
    <property type="match status" value="1"/>
</dbReference>
<feature type="compositionally biased region" description="Basic residues" evidence="1">
    <location>
        <begin position="1"/>
        <end position="13"/>
    </location>
</feature>
<feature type="domain" description="MUM1-like PWWP" evidence="2">
    <location>
        <begin position="252"/>
        <end position="327"/>
    </location>
</feature>
<dbReference type="SUPFAM" id="SSF63748">
    <property type="entry name" value="Tudor/PWWP/MBT"/>
    <property type="match status" value="1"/>
</dbReference>
<dbReference type="Proteomes" id="UP000465112">
    <property type="component" value="Chromosome 3"/>
</dbReference>
<dbReference type="InterPro" id="IPR035504">
    <property type="entry name" value="MUM1-like_PWWP"/>
</dbReference>
<evidence type="ECO:0000259" key="2">
    <source>
        <dbReference type="Pfam" id="PF20884"/>
    </source>
</evidence>
<dbReference type="InterPro" id="IPR048795">
    <property type="entry name" value="PWP3A_3B_4_C"/>
</dbReference>
<evidence type="ECO:0000259" key="3">
    <source>
        <dbReference type="Pfam" id="PF20886"/>
    </source>
</evidence>
<name>A0A6A5FFF1_PERFL</name>